<reference evidence="5" key="2">
    <citation type="submission" date="2023-01" db="EMBL/GenBank/DDBJ databases">
        <title>Draft genome sequence of Sneathiella chinensis strain NBRC 103408.</title>
        <authorList>
            <person name="Sun Q."/>
            <person name="Mori K."/>
        </authorList>
    </citation>
    <scope>NUCLEOTIDE SEQUENCE</scope>
    <source>
        <strain evidence="5">NBRC 103408</strain>
    </source>
</reference>
<feature type="domain" description="HTH araC/xylS-type" evidence="4">
    <location>
        <begin position="178"/>
        <end position="276"/>
    </location>
</feature>
<dbReference type="PROSITE" id="PS01124">
    <property type="entry name" value="HTH_ARAC_FAMILY_2"/>
    <property type="match status" value="1"/>
</dbReference>
<gene>
    <name evidence="5" type="ORF">GCM10007924_19720</name>
</gene>
<dbReference type="SUPFAM" id="SSF46689">
    <property type="entry name" value="Homeodomain-like"/>
    <property type="match status" value="1"/>
</dbReference>
<keyword evidence="6" id="KW-1185">Reference proteome</keyword>
<dbReference type="EMBL" id="BSNF01000007">
    <property type="protein sequence ID" value="GLQ06751.1"/>
    <property type="molecule type" value="Genomic_DNA"/>
</dbReference>
<reference evidence="5" key="1">
    <citation type="journal article" date="2014" name="Int. J. Syst. Evol. Microbiol.">
        <title>Complete genome of a new Firmicutes species belonging to the dominant human colonic microbiota ('Ruminococcus bicirculans') reveals two chromosomes and a selective capacity to utilize plant glucans.</title>
        <authorList>
            <consortium name="NISC Comparative Sequencing Program"/>
            <person name="Wegmann U."/>
            <person name="Louis P."/>
            <person name="Goesmann A."/>
            <person name="Henrissat B."/>
            <person name="Duncan S.H."/>
            <person name="Flint H.J."/>
        </authorList>
    </citation>
    <scope>NUCLEOTIDE SEQUENCE</scope>
    <source>
        <strain evidence="5">NBRC 103408</strain>
    </source>
</reference>
<dbReference type="SMART" id="SM00342">
    <property type="entry name" value="HTH_ARAC"/>
    <property type="match status" value="1"/>
</dbReference>
<name>A0ABQ5U4T2_9PROT</name>
<proteinExistence type="predicted"/>
<dbReference type="InterPro" id="IPR018060">
    <property type="entry name" value="HTH_AraC"/>
</dbReference>
<evidence type="ECO:0000313" key="6">
    <source>
        <dbReference type="Proteomes" id="UP001161409"/>
    </source>
</evidence>
<keyword evidence="1" id="KW-0805">Transcription regulation</keyword>
<dbReference type="InterPro" id="IPR009057">
    <property type="entry name" value="Homeodomain-like_sf"/>
</dbReference>
<dbReference type="PANTHER" id="PTHR43280:SF32">
    <property type="entry name" value="TRANSCRIPTIONAL REGULATORY PROTEIN"/>
    <property type="match status" value="1"/>
</dbReference>
<dbReference type="PANTHER" id="PTHR43280">
    <property type="entry name" value="ARAC-FAMILY TRANSCRIPTIONAL REGULATOR"/>
    <property type="match status" value="1"/>
</dbReference>
<dbReference type="InterPro" id="IPR020449">
    <property type="entry name" value="Tscrpt_reg_AraC-type_HTH"/>
</dbReference>
<keyword evidence="2" id="KW-0238">DNA-binding</keyword>
<evidence type="ECO:0000256" key="3">
    <source>
        <dbReference type="ARBA" id="ARBA00023163"/>
    </source>
</evidence>
<dbReference type="PRINTS" id="PR00032">
    <property type="entry name" value="HTHARAC"/>
</dbReference>
<organism evidence="5 6">
    <name type="scientific">Sneathiella chinensis</name>
    <dbReference type="NCBI Taxonomy" id="349750"/>
    <lineage>
        <taxon>Bacteria</taxon>
        <taxon>Pseudomonadati</taxon>
        <taxon>Pseudomonadota</taxon>
        <taxon>Alphaproteobacteria</taxon>
        <taxon>Sneathiellales</taxon>
        <taxon>Sneathiellaceae</taxon>
        <taxon>Sneathiella</taxon>
    </lineage>
</organism>
<dbReference type="Pfam" id="PF12833">
    <property type="entry name" value="HTH_18"/>
    <property type="match status" value="1"/>
</dbReference>
<evidence type="ECO:0000313" key="5">
    <source>
        <dbReference type="EMBL" id="GLQ06751.1"/>
    </source>
</evidence>
<evidence type="ECO:0000259" key="4">
    <source>
        <dbReference type="PROSITE" id="PS01124"/>
    </source>
</evidence>
<evidence type="ECO:0000256" key="2">
    <source>
        <dbReference type="ARBA" id="ARBA00023125"/>
    </source>
</evidence>
<dbReference type="RefSeq" id="WP_284347830.1">
    <property type="nucleotide sequence ID" value="NZ_BSNF01000007.1"/>
</dbReference>
<dbReference type="Proteomes" id="UP001161409">
    <property type="component" value="Unassembled WGS sequence"/>
</dbReference>
<sequence>MTARNAPSTPIWENVEAAILQSSLTQTEYVLRGGRYHLFLLLAGTATLLIGDTDTDIQAPAFVWVPQGVSSKVGIKAGTRGMVVSIPELQLGISLPSGSLGVDVRAALAAPIIRKPDLKTTARQLQILTDTIHEELYTNAPATQDIVRYNLTLLLIQIWRASATEIRHSTAIPRSIFQNFVSLVELHLTDHWTVAAYAAHIGVTKDRLTSAVQRATGRSPLAEIHRKLLQEAELQLLTSPQQISEIAYKLGFKDAAYFNRFFRKHMGLSPGQFRTKKQEQLPPKTFAAWP</sequence>
<protein>
    <submittedName>
        <fullName evidence="5">AraC family transcriptional regulator</fullName>
    </submittedName>
</protein>
<accession>A0ABQ5U4T2</accession>
<evidence type="ECO:0000256" key="1">
    <source>
        <dbReference type="ARBA" id="ARBA00023015"/>
    </source>
</evidence>
<comment type="caution">
    <text evidence="5">The sequence shown here is derived from an EMBL/GenBank/DDBJ whole genome shotgun (WGS) entry which is preliminary data.</text>
</comment>
<keyword evidence="3" id="KW-0804">Transcription</keyword>
<dbReference type="Gene3D" id="1.10.10.60">
    <property type="entry name" value="Homeodomain-like"/>
    <property type="match status" value="1"/>
</dbReference>